<accession>A0AAP0RMI2</accession>
<evidence type="ECO:0000313" key="2">
    <source>
        <dbReference type="EMBL" id="KAK9280934.1"/>
    </source>
</evidence>
<dbReference type="GO" id="GO:0017070">
    <property type="term" value="F:U6 snRNA binding"/>
    <property type="evidence" value="ECO:0007669"/>
    <property type="project" value="TreeGrafter"/>
</dbReference>
<dbReference type="Pfam" id="PF12134">
    <property type="entry name" value="PRP8_domainIV"/>
    <property type="match status" value="1"/>
</dbReference>
<dbReference type="PANTHER" id="PTHR11140:SF0">
    <property type="entry name" value="PRE-MRNA-PROCESSING-SPLICING FACTOR 8"/>
    <property type="match status" value="1"/>
</dbReference>
<dbReference type="InterPro" id="IPR012337">
    <property type="entry name" value="RNaseH-like_sf"/>
</dbReference>
<dbReference type="InterPro" id="IPR043173">
    <property type="entry name" value="Prp8_domainIV_fingers"/>
</dbReference>
<dbReference type="GO" id="GO:0030620">
    <property type="term" value="F:U2 snRNA binding"/>
    <property type="evidence" value="ECO:0007669"/>
    <property type="project" value="TreeGrafter"/>
</dbReference>
<dbReference type="InterPro" id="IPR027652">
    <property type="entry name" value="PRP8"/>
</dbReference>
<proteinExistence type="predicted"/>
<name>A0AAP0RMI2_LIQFO</name>
<dbReference type="FunFam" id="1.20.80.40:FF:000001">
    <property type="entry name" value="Pre-mRNA-processing-splicing factor 8"/>
    <property type="match status" value="1"/>
</dbReference>
<comment type="caution">
    <text evidence="2">The sequence shown here is derived from an EMBL/GenBank/DDBJ whole genome shotgun (WGS) entry which is preliminary data.</text>
</comment>
<dbReference type="GO" id="GO:0000244">
    <property type="term" value="P:spliceosomal tri-snRNP complex assembly"/>
    <property type="evidence" value="ECO:0007669"/>
    <property type="project" value="TreeGrafter"/>
</dbReference>
<dbReference type="InterPro" id="IPR012984">
    <property type="entry name" value="PROCT"/>
</dbReference>
<dbReference type="Gene3D" id="3.40.140.10">
    <property type="entry name" value="Cytidine Deaminase, domain 2"/>
    <property type="match status" value="2"/>
</dbReference>
<protein>
    <recommendedName>
        <fullName evidence="1">MPN domain-containing protein</fullName>
    </recommendedName>
</protein>
<dbReference type="InterPro" id="IPR037518">
    <property type="entry name" value="MPN"/>
</dbReference>
<gene>
    <name evidence="2" type="ORF">L1049_003825</name>
</gene>
<dbReference type="GO" id="GO:0071013">
    <property type="term" value="C:catalytic step 2 spliceosome"/>
    <property type="evidence" value="ECO:0007669"/>
    <property type="project" value="TreeGrafter"/>
</dbReference>
<dbReference type="InterPro" id="IPR021983">
    <property type="entry name" value="PRP8_domainIV"/>
</dbReference>
<dbReference type="GO" id="GO:0097157">
    <property type="term" value="F:pre-mRNA intronic binding"/>
    <property type="evidence" value="ECO:0007669"/>
    <property type="project" value="TreeGrafter"/>
</dbReference>
<keyword evidence="3" id="KW-1185">Reference proteome</keyword>
<dbReference type="FunFam" id="3.40.140.10:FF:000002">
    <property type="entry name" value="Pre-mRNA-processing-splicing factor 8"/>
    <property type="match status" value="1"/>
</dbReference>
<dbReference type="PROSITE" id="PS50249">
    <property type="entry name" value="MPN"/>
    <property type="match status" value="1"/>
</dbReference>
<dbReference type="SMART" id="SM00232">
    <property type="entry name" value="JAB_MPN"/>
    <property type="match status" value="1"/>
</dbReference>
<dbReference type="Proteomes" id="UP001415857">
    <property type="component" value="Unassembled WGS sequence"/>
</dbReference>
<dbReference type="GO" id="GO:0030619">
    <property type="term" value="F:U1 snRNA binding"/>
    <property type="evidence" value="ECO:0007669"/>
    <property type="project" value="TreeGrafter"/>
</dbReference>
<dbReference type="GO" id="GO:0030623">
    <property type="term" value="F:U5 snRNA binding"/>
    <property type="evidence" value="ECO:0007669"/>
    <property type="project" value="TreeGrafter"/>
</dbReference>
<dbReference type="GO" id="GO:0005682">
    <property type="term" value="C:U5 snRNP"/>
    <property type="evidence" value="ECO:0007669"/>
    <property type="project" value="TreeGrafter"/>
</dbReference>
<dbReference type="Gene3D" id="3.30.420.230">
    <property type="match status" value="1"/>
</dbReference>
<dbReference type="Gene3D" id="1.20.80.40">
    <property type="match status" value="1"/>
</dbReference>
<dbReference type="AlphaFoldDB" id="A0AAP0RMI2"/>
<reference evidence="2 3" key="1">
    <citation type="journal article" date="2024" name="Plant J.">
        <title>Genome sequences and population genomics reveal climatic adaptation and genomic divergence between two closely related sweetgum species.</title>
        <authorList>
            <person name="Xu W.Q."/>
            <person name="Ren C.Q."/>
            <person name="Zhang X.Y."/>
            <person name="Comes H.P."/>
            <person name="Liu X.H."/>
            <person name="Li Y.G."/>
            <person name="Kettle C.J."/>
            <person name="Jalonen R."/>
            <person name="Gaisberger H."/>
            <person name="Ma Y.Z."/>
            <person name="Qiu Y.X."/>
        </authorList>
    </citation>
    <scope>NUCLEOTIDE SEQUENCE [LARGE SCALE GENOMIC DNA]</scope>
    <source>
        <strain evidence="2">Hangzhou</strain>
    </source>
</reference>
<dbReference type="InterPro" id="IPR000555">
    <property type="entry name" value="JAMM/MPN+_dom"/>
</dbReference>
<dbReference type="EMBL" id="JBBPBK010000007">
    <property type="protein sequence ID" value="KAK9280934.1"/>
    <property type="molecule type" value="Genomic_DNA"/>
</dbReference>
<dbReference type="Pfam" id="PF08084">
    <property type="entry name" value="PROCT"/>
    <property type="match status" value="1"/>
</dbReference>
<organism evidence="2 3">
    <name type="scientific">Liquidambar formosana</name>
    <name type="common">Formosan gum</name>
    <dbReference type="NCBI Taxonomy" id="63359"/>
    <lineage>
        <taxon>Eukaryota</taxon>
        <taxon>Viridiplantae</taxon>
        <taxon>Streptophyta</taxon>
        <taxon>Embryophyta</taxon>
        <taxon>Tracheophyta</taxon>
        <taxon>Spermatophyta</taxon>
        <taxon>Magnoliopsida</taxon>
        <taxon>eudicotyledons</taxon>
        <taxon>Gunneridae</taxon>
        <taxon>Pentapetalae</taxon>
        <taxon>Saxifragales</taxon>
        <taxon>Altingiaceae</taxon>
        <taxon>Liquidambar</taxon>
    </lineage>
</organism>
<dbReference type="CDD" id="cd08056">
    <property type="entry name" value="MPN_PRP8"/>
    <property type="match status" value="1"/>
</dbReference>
<evidence type="ECO:0000313" key="3">
    <source>
        <dbReference type="Proteomes" id="UP001415857"/>
    </source>
</evidence>
<feature type="domain" description="MPN" evidence="1">
    <location>
        <begin position="188"/>
        <end position="327"/>
    </location>
</feature>
<dbReference type="Pfam" id="PF01398">
    <property type="entry name" value="JAB"/>
    <property type="match status" value="1"/>
</dbReference>
<dbReference type="InterPro" id="IPR043172">
    <property type="entry name" value="Prp8_domainIV_palm"/>
</dbReference>
<evidence type="ECO:0000259" key="1">
    <source>
        <dbReference type="PROSITE" id="PS50249"/>
    </source>
</evidence>
<dbReference type="GO" id="GO:0008237">
    <property type="term" value="F:metallopeptidase activity"/>
    <property type="evidence" value="ECO:0007669"/>
    <property type="project" value="InterPro"/>
</dbReference>
<dbReference type="SUPFAM" id="SSF53098">
    <property type="entry name" value="Ribonuclease H-like"/>
    <property type="match status" value="1"/>
</dbReference>
<sequence>MLDPLEVHLLDFPNIVIKGSELQLPFQACLKIEKFGDLILKATEPQMVLFNIYDDWLKSISSYTAFSRLILILRALHVNNEKAKMLLKPDKTIITEPHHIWPSLTDDQWMKVEVALRDLILSDYAKKNNVNTSALTQSEIRDIILGAEITPPSQQRQQIAEIEKQAKEASQLTAVTTRTTNVHGDELIVTTTSPYEQAAFGSKTDWRVRAISATNLYLRVNHIYVNSEDIKVKEIRCIAMPPQWGTHQQVHLPSALPEHEFLNDLEPLGWMHTQPNELPQLSPQDLTNHARILENNKQWDGEKCIILTCSFTPGSCSLTAYKLTPTGYEWGRVNKDTGSNPHGYLPTHYEKVQMLLSDRFLGFYMVPDTGPWNYNFMGVKHTVSMKYGIKLGTPREYYNEDHRPTHYLEFSNLEEGDTAEGDRDDTFS</sequence>
<dbReference type="PANTHER" id="PTHR11140">
    <property type="entry name" value="PRE-MRNA SPLICING FACTOR PRP8"/>
    <property type="match status" value="1"/>
</dbReference>